<dbReference type="Pfam" id="PF07171">
    <property type="entry name" value="MlrC_C"/>
    <property type="match status" value="1"/>
</dbReference>
<protein>
    <recommendedName>
        <fullName evidence="1">Microcystinase C</fullName>
        <shortName evidence="1">MlrC</shortName>
    </recommendedName>
</protein>
<evidence type="ECO:0000313" key="4">
    <source>
        <dbReference type="EMBL" id="PWK34165.1"/>
    </source>
</evidence>
<dbReference type="Proteomes" id="UP000245754">
    <property type="component" value="Unassembled WGS sequence"/>
</dbReference>
<keyword evidence="1" id="KW-0645">Protease</keyword>
<comment type="function">
    <text evidence="1">Involved in peptidolytic degradation of cyclic heptapeptide hepatotoxin microcystin (MC).</text>
</comment>
<evidence type="ECO:0000259" key="3">
    <source>
        <dbReference type="Pfam" id="PF07364"/>
    </source>
</evidence>
<dbReference type="InterPro" id="IPR010799">
    <property type="entry name" value="MlrC_C"/>
</dbReference>
<dbReference type="GO" id="GO:0008237">
    <property type="term" value="F:metallopeptidase activity"/>
    <property type="evidence" value="ECO:0007669"/>
    <property type="project" value="UniProtKB-KW"/>
</dbReference>
<evidence type="ECO:0000256" key="1">
    <source>
        <dbReference type="PIRNR" id="PIRNR012702"/>
    </source>
</evidence>
<dbReference type="GO" id="GO:0046872">
    <property type="term" value="F:metal ion binding"/>
    <property type="evidence" value="ECO:0007669"/>
    <property type="project" value="UniProtKB-KW"/>
</dbReference>
<evidence type="ECO:0000259" key="2">
    <source>
        <dbReference type="Pfam" id="PF07171"/>
    </source>
</evidence>
<accession>A0A316EQ05</accession>
<dbReference type="InterPro" id="IPR015995">
    <property type="entry name" value="MlrC_N"/>
</dbReference>
<feature type="domain" description="Microcystin LR degradation protein MlrC N-terminal" evidence="3">
    <location>
        <begin position="2"/>
        <end position="282"/>
    </location>
</feature>
<dbReference type="AlphaFoldDB" id="A0A316EQ05"/>
<dbReference type="InterPro" id="IPR009197">
    <property type="entry name" value="MlrC"/>
</dbReference>
<keyword evidence="1" id="KW-0482">Metalloprotease</keyword>
<name>A0A316EQ05_9BURK</name>
<keyword evidence="1" id="KW-0378">Hydrolase</keyword>
<dbReference type="PIRSF" id="PIRSF012702">
    <property type="entry name" value="UCP012702"/>
    <property type="match status" value="1"/>
</dbReference>
<dbReference type="EMBL" id="QGGT01000003">
    <property type="protein sequence ID" value="PWK34165.1"/>
    <property type="molecule type" value="Genomic_DNA"/>
</dbReference>
<organism evidence="4 5">
    <name type="scientific">Cupriavidus plantarum</name>
    <dbReference type="NCBI Taxonomy" id="942865"/>
    <lineage>
        <taxon>Bacteria</taxon>
        <taxon>Pseudomonadati</taxon>
        <taxon>Pseudomonadota</taxon>
        <taxon>Betaproteobacteria</taxon>
        <taxon>Burkholderiales</taxon>
        <taxon>Burkholderiaceae</taxon>
        <taxon>Cupriavidus</taxon>
    </lineage>
</organism>
<gene>
    <name evidence="4" type="ORF">C7419_103484</name>
</gene>
<evidence type="ECO:0000313" key="5">
    <source>
        <dbReference type="Proteomes" id="UP000245754"/>
    </source>
</evidence>
<comment type="similarity">
    <text evidence="1">Belongs to the peptidase M81 family.</text>
</comment>
<keyword evidence="5" id="KW-1185">Reference proteome</keyword>
<comment type="caution">
    <text evidence="4">The sequence shown here is derived from an EMBL/GenBank/DDBJ whole genome shotgun (WGS) entry which is preliminary data.</text>
</comment>
<sequence>MKVLIARLNHETNTFSPVATPLASFDPQYGADGYRAARGSRTAAGAFIDLAEAAGAEIVVPVIAGANPSGRVAAAAYTHLTDTIVEAAVGCDAVLLDLHGAMVAENSDDGEGDLLARLRQILPDAPIAVALDLHGNITQALIDHADIAVSFKTYPHIDMYETGEHAGRLLFEMAAKRIRPVIAWRRPPLMTHTLCSRTDEGAMARAVASAKAAERDGMLAVSVLAGFGLADIAAPCLCVIVVGNGDQQAAEAVADRIAAQIWEEREGFVYTSAPLEVSIAEAARAAQGEEGKGSARRPVLLLDHGDNCMSGGTCDNMAVLHAALARGLDGIAVGPVCDPEAVAALIAAGVGAAVTLPVGDKVAMPQLGVFPEPRPLSGTVAAISDGEYVISGPTYTGQRIRMGRTVLLDTGAAQVIVTETPQEHWDLGIFTHIGVDPHAARFLLLKSRMYCRPVFVPIAKAVVECDGEGVTSSRYEKFPFRKVDRPVFPLDRDTAWQGVDWSRP</sequence>
<comment type="cofactor">
    <cofactor evidence="1">
        <name>Zn(2+)</name>
        <dbReference type="ChEBI" id="CHEBI:29105"/>
    </cofactor>
    <text evidence="1">Binds 1 zinc ion per subunit.</text>
</comment>
<dbReference type="RefSeq" id="WP_109584214.1">
    <property type="nucleotide sequence ID" value="NZ_QGGT01000003.1"/>
</dbReference>
<keyword evidence="1" id="KW-0479">Metal-binding</keyword>
<dbReference type="Pfam" id="PF07364">
    <property type="entry name" value="DUF1485"/>
    <property type="match status" value="1"/>
</dbReference>
<proteinExistence type="inferred from homology"/>
<feature type="domain" description="Microcystin LR degradation protein MlrC C-terminal" evidence="2">
    <location>
        <begin position="301"/>
        <end position="482"/>
    </location>
</feature>
<dbReference type="GO" id="GO:0006508">
    <property type="term" value="P:proteolysis"/>
    <property type="evidence" value="ECO:0007669"/>
    <property type="project" value="UniProtKB-KW"/>
</dbReference>
<reference evidence="4 5" key="1">
    <citation type="submission" date="2018-05" db="EMBL/GenBank/DDBJ databases">
        <title>Genomic Encyclopedia of Type Strains, Phase IV (KMG-V): Genome sequencing to study the core and pangenomes of soil and plant-associated prokaryotes.</title>
        <authorList>
            <person name="Whitman W."/>
        </authorList>
    </citation>
    <scope>NUCLEOTIDE SEQUENCE [LARGE SCALE GENOMIC DNA]</scope>
    <source>
        <strain evidence="4 5">SLV-132</strain>
    </source>
</reference>